<dbReference type="CDD" id="cd04186">
    <property type="entry name" value="GT_2_like_c"/>
    <property type="match status" value="1"/>
</dbReference>
<dbReference type="SUPFAM" id="SSF53448">
    <property type="entry name" value="Nucleotide-diphospho-sugar transferases"/>
    <property type="match status" value="1"/>
</dbReference>
<dbReference type="PANTHER" id="PTHR43179">
    <property type="entry name" value="RHAMNOSYLTRANSFERASE WBBL"/>
    <property type="match status" value="1"/>
</dbReference>
<dbReference type="Pfam" id="PF00535">
    <property type="entry name" value="Glycos_transf_2"/>
    <property type="match status" value="1"/>
</dbReference>
<reference evidence="2 3" key="1">
    <citation type="submission" date="2023-06" db="EMBL/GenBank/DDBJ databases">
        <title>Parasedimentitalea psychrophila sp. nov., a psychrophilic bacterium isolated from deep-sea sediment.</title>
        <authorList>
            <person name="Li A."/>
        </authorList>
    </citation>
    <scope>NUCLEOTIDE SEQUENCE [LARGE SCALE GENOMIC DNA]</scope>
    <source>
        <strain evidence="2 3">QS115</strain>
    </source>
</reference>
<dbReference type="RefSeq" id="WP_270921216.1">
    <property type="nucleotide sequence ID" value="NZ_CP127247.1"/>
</dbReference>
<accession>A0A9Y2P272</accession>
<organism evidence="2 3">
    <name type="scientific">Parasedimentitalea psychrophila</name>
    <dbReference type="NCBI Taxonomy" id="2997337"/>
    <lineage>
        <taxon>Bacteria</taxon>
        <taxon>Pseudomonadati</taxon>
        <taxon>Pseudomonadota</taxon>
        <taxon>Alphaproteobacteria</taxon>
        <taxon>Rhodobacterales</taxon>
        <taxon>Paracoccaceae</taxon>
        <taxon>Parasedimentitalea</taxon>
    </lineage>
</organism>
<dbReference type="Proteomes" id="UP001238334">
    <property type="component" value="Chromosome"/>
</dbReference>
<dbReference type="KEGG" id="ppso:QPJ95_20075"/>
<dbReference type="EC" id="2.4.-.-" evidence="2"/>
<evidence type="ECO:0000313" key="2">
    <source>
        <dbReference type="EMBL" id="WIY24782.1"/>
    </source>
</evidence>
<gene>
    <name evidence="2" type="ORF">QPJ95_20075</name>
</gene>
<proteinExistence type="predicted"/>
<dbReference type="Gene3D" id="3.90.550.10">
    <property type="entry name" value="Spore Coat Polysaccharide Biosynthesis Protein SpsA, Chain A"/>
    <property type="match status" value="1"/>
</dbReference>
<dbReference type="GO" id="GO:0016757">
    <property type="term" value="F:glycosyltransferase activity"/>
    <property type="evidence" value="ECO:0007669"/>
    <property type="project" value="UniProtKB-KW"/>
</dbReference>
<keyword evidence="3" id="KW-1185">Reference proteome</keyword>
<protein>
    <submittedName>
        <fullName evidence="2">Glycosyltransferase family 2 protein</fullName>
        <ecNumber evidence="2">2.4.-.-</ecNumber>
    </submittedName>
</protein>
<sequence length="289" mass="31569">MDLNRIGVVTVCYRSMAVLPQMLASVPNGVQVVLVNNAGEDDGGELATLAAKYSAKLISNDQNKGFGVACNQGAAELDTEFLLFINPDAALAADTLTRLLAAADTYKDASAFNPQITSPNGGQLFKRNSHLFPRSDKMPRGWPEQDREVTVLSGAALLIRRAAFEHISGFDENIFLYHEDDDIALRLRKNAGKLMFVRDAIVTHLEGRSSVRSPEIAALKAWHMARSRVYATRKHGRPVPLARALNSALGQLLSVTVLFSERKRSKQVAYLCGVLSTFRDGGATREANK</sequence>
<feature type="domain" description="Glycosyltransferase 2-like" evidence="1">
    <location>
        <begin position="8"/>
        <end position="167"/>
    </location>
</feature>
<name>A0A9Y2P272_9RHOB</name>
<keyword evidence="2" id="KW-0808">Transferase</keyword>
<dbReference type="AlphaFoldDB" id="A0A9Y2P272"/>
<keyword evidence="2" id="KW-0328">Glycosyltransferase</keyword>
<dbReference type="InterPro" id="IPR001173">
    <property type="entry name" value="Glyco_trans_2-like"/>
</dbReference>
<evidence type="ECO:0000259" key="1">
    <source>
        <dbReference type="Pfam" id="PF00535"/>
    </source>
</evidence>
<evidence type="ECO:0000313" key="3">
    <source>
        <dbReference type="Proteomes" id="UP001238334"/>
    </source>
</evidence>
<dbReference type="InterPro" id="IPR029044">
    <property type="entry name" value="Nucleotide-diphossugar_trans"/>
</dbReference>
<dbReference type="PANTHER" id="PTHR43179:SF7">
    <property type="entry name" value="RHAMNOSYLTRANSFERASE WBBL"/>
    <property type="match status" value="1"/>
</dbReference>
<dbReference type="EMBL" id="CP127247">
    <property type="protein sequence ID" value="WIY24782.1"/>
    <property type="molecule type" value="Genomic_DNA"/>
</dbReference>